<evidence type="ECO:0000313" key="3">
    <source>
        <dbReference type="Proteomes" id="UP001201812"/>
    </source>
</evidence>
<feature type="compositionally biased region" description="Basic and acidic residues" evidence="1">
    <location>
        <begin position="438"/>
        <end position="453"/>
    </location>
</feature>
<feature type="region of interest" description="Disordered" evidence="1">
    <location>
        <begin position="124"/>
        <end position="199"/>
    </location>
</feature>
<proteinExistence type="predicted"/>
<feature type="region of interest" description="Disordered" evidence="1">
    <location>
        <begin position="408"/>
        <end position="517"/>
    </location>
</feature>
<dbReference type="EMBL" id="JAKKPZ010000087">
    <property type="protein sequence ID" value="KAI1703129.1"/>
    <property type="molecule type" value="Genomic_DNA"/>
</dbReference>
<feature type="compositionally biased region" description="Pro residues" evidence="1">
    <location>
        <begin position="137"/>
        <end position="147"/>
    </location>
</feature>
<sequence>MSTSCAVTSQMRRVELLRESLEQSLKNLKQQQQYSVRSIGNGQELATNQSQTENTTKENGSGVKKELFAGSIRRPLCIIFQSPTTAVIQISGSPHRKATDQVSRFQVSPIPNAPPAMRLHNSATYSHKTSTSSPISRPNPSPSPPSKPLRVIVPQNNPVSALASPPADSGFGTGAESTDNETQLPKPISQESNSTLQLGCSPASSIDSGFASPAAGEFILPLSPMLHSTNSTNTYPGTTRPILKYNFPATGHPNPQLAEEQLECGLKFRQRSASECFIEASRRLFIGRRSKSEGQEEAVREAKKQTANSILTAITGRKGGLSSPKTPPSCLVQHSTTAQNNSTNGLKGILKKPPPVPSEPQPAGSALKRTSTRFAGLSRSVSECLGDEDLTQAFNGMVLNQLCTASQNSNSTATQGSDSSLNTEPATNPGSGDSSQDESAKMNGDDEGLEPKTRTKRVSFSEHVQARIYRSNSSILGQKKKNEKKQRSKRRRSESESNESSTSVEHSSNDTPKRNGTVKATAEMTQNNNEIGITQNANSQSSESDAENITPFSRRDSGIGEIQEIVSSSELVESSTPPPTPPVKKPAFSAQASYPCSITQNVIASKRVRRLVSSDSAIGEEVLMEEIEA</sequence>
<feature type="compositionally biased region" description="Basic residues" evidence="1">
    <location>
        <begin position="478"/>
        <end position="492"/>
    </location>
</feature>
<feature type="compositionally biased region" description="Polar residues" evidence="1">
    <location>
        <begin position="336"/>
        <end position="345"/>
    </location>
</feature>
<evidence type="ECO:0000313" key="2">
    <source>
        <dbReference type="EMBL" id="KAI1703129.1"/>
    </source>
</evidence>
<feature type="compositionally biased region" description="Polar residues" evidence="1">
    <location>
        <begin position="531"/>
        <end position="543"/>
    </location>
</feature>
<comment type="caution">
    <text evidence="2">The sequence shown here is derived from an EMBL/GenBank/DDBJ whole genome shotgun (WGS) entry which is preliminary data.</text>
</comment>
<gene>
    <name evidence="2" type="ORF">DdX_15064</name>
</gene>
<feature type="compositionally biased region" description="Polar residues" evidence="1">
    <location>
        <begin position="175"/>
        <end position="199"/>
    </location>
</feature>
<dbReference type="AlphaFoldDB" id="A0AAD4QY15"/>
<feature type="region of interest" description="Disordered" evidence="1">
    <location>
        <begin position="531"/>
        <end position="591"/>
    </location>
</feature>
<evidence type="ECO:0000256" key="1">
    <source>
        <dbReference type="SAM" id="MobiDB-lite"/>
    </source>
</evidence>
<keyword evidence="3" id="KW-1185">Reference proteome</keyword>
<organism evidence="2 3">
    <name type="scientific">Ditylenchus destructor</name>
    <dbReference type="NCBI Taxonomy" id="166010"/>
    <lineage>
        <taxon>Eukaryota</taxon>
        <taxon>Metazoa</taxon>
        <taxon>Ecdysozoa</taxon>
        <taxon>Nematoda</taxon>
        <taxon>Chromadorea</taxon>
        <taxon>Rhabditida</taxon>
        <taxon>Tylenchina</taxon>
        <taxon>Tylenchomorpha</taxon>
        <taxon>Sphaerularioidea</taxon>
        <taxon>Anguinidae</taxon>
        <taxon>Anguininae</taxon>
        <taxon>Ditylenchus</taxon>
    </lineage>
</organism>
<name>A0AAD4QY15_9BILA</name>
<reference evidence="2" key="1">
    <citation type="submission" date="2022-01" db="EMBL/GenBank/DDBJ databases">
        <title>Genome Sequence Resource for Two Populations of Ditylenchus destructor, the Migratory Endoparasitic Phytonematode.</title>
        <authorList>
            <person name="Zhang H."/>
            <person name="Lin R."/>
            <person name="Xie B."/>
        </authorList>
    </citation>
    <scope>NUCLEOTIDE SEQUENCE</scope>
    <source>
        <strain evidence="2">BazhouSP</strain>
    </source>
</reference>
<feature type="region of interest" description="Disordered" evidence="1">
    <location>
        <begin position="336"/>
        <end position="370"/>
    </location>
</feature>
<accession>A0AAD4QY15</accession>
<feature type="compositionally biased region" description="Polar residues" evidence="1">
    <location>
        <begin position="408"/>
        <end position="434"/>
    </location>
</feature>
<dbReference type="Proteomes" id="UP001201812">
    <property type="component" value="Unassembled WGS sequence"/>
</dbReference>
<protein>
    <submittedName>
        <fullName evidence="2">Protein kintoun</fullName>
    </submittedName>
</protein>